<evidence type="ECO:0000313" key="10">
    <source>
        <dbReference type="Proteomes" id="UP000677515"/>
    </source>
</evidence>
<accession>A0ABN6DNR6</accession>
<dbReference type="InterPro" id="IPR051310">
    <property type="entry name" value="MCP_chemotaxis"/>
</dbReference>
<evidence type="ECO:0000256" key="4">
    <source>
        <dbReference type="ARBA" id="ARBA00029447"/>
    </source>
</evidence>
<dbReference type="PRINTS" id="PR00260">
    <property type="entry name" value="CHEMTRNSDUCR"/>
</dbReference>
<dbReference type="SMART" id="SM00304">
    <property type="entry name" value="HAMP"/>
    <property type="match status" value="1"/>
</dbReference>
<dbReference type="CDD" id="cd06225">
    <property type="entry name" value="HAMP"/>
    <property type="match status" value="1"/>
</dbReference>
<comment type="similarity">
    <text evidence="4">Belongs to the methyl-accepting chemotaxis (MCP) protein family.</text>
</comment>
<dbReference type="PANTHER" id="PTHR43531:SF14">
    <property type="entry name" value="METHYL-ACCEPTING CHEMOTAXIS PROTEIN I-RELATED"/>
    <property type="match status" value="1"/>
</dbReference>
<dbReference type="SUPFAM" id="SSF58104">
    <property type="entry name" value="Methyl-accepting chemotaxis protein (MCP) signaling domain"/>
    <property type="match status" value="1"/>
</dbReference>
<dbReference type="EMBL" id="AP024329">
    <property type="protein sequence ID" value="BCQ35523.1"/>
    <property type="molecule type" value="Genomic_DNA"/>
</dbReference>
<gene>
    <name evidence="9" type="primary">cheM_3</name>
    <name evidence="9" type="ORF">ERHA53_28660</name>
</gene>
<evidence type="ECO:0000256" key="3">
    <source>
        <dbReference type="ARBA" id="ARBA00023224"/>
    </source>
</evidence>
<dbReference type="Proteomes" id="UP000677515">
    <property type="component" value="Chromosome"/>
</dbReference>
<dbReference type="PROSITE" id="PS50111">
    <property type="entry name" value="CHEMOTAXIS_TRANSDUC_2"/>
    <property type="match status" value="1"/>
</dbReference>
<evidence type="ECO:0000259" key="7">
    <source>
        <dbReference type="PROSITE" id="PS50111"/>
    </source>
</evidence>
<proteinExistence type="inferred from homology"/>
<organism evidence="9 10">
    <name type="scientific">Erwinia rhapontici</name>
    <name type="common">Pectobacterium rhapontici</name>
    <dbReference type="NCBI Taxonomy" id="55212"/>
    <lineage>
        <taxon>Bacteria</taxon>
        <taxon>Pseudomonadati</taxon>
        <taxon>Pseudomonadota</taxon>
        <taxon>Gammaproteobacteria</taxon>
        <taxon>Enterobacterales</taxon>
        <taxon>Erwiniaceae</taxon>
        <taxon>Erwinia</taxon>
    </lineage>
</organism>
<evidence type="ECO:0000256" key="5">
    <source>
        <dbReference type="PROSITE-ProRule" id="PRU00284"/>
    </source>
</evidence>
<dbReference type="Gene3D" id="1.10.287.950">
    <property type="entry name" value="Methyl-accepting chemotaxis protein"/>
    <property type="match status" value="1"/>
</dbReference>
<dbReference type="RefSeq" id="WP_212812937.1">
    <property type="nucleotide sequence ID" value="NZ_AP024329.1"/>
</dbReference>
<dbReference type="SMART" id="SM00283">
    <property type="entry name" value="MA"/>
    <property type="match status" value="1"/>
</dbReference>
<dbReference type="Pfam" id="PF00015">
    <property type="entry name" value="MCPsignal"/>
    <property type="match status" value="1"/>
</dbReference>
<feature type="transmembrane region" description="Helical" evidence="6">
    <location>
        <begin position="157"/>
        <end position="177"/>
    </location>
</feature>
<dbReference type="InterPro" id="IPR003660">
    <property type="entry name" value="HAMP_dom"/>
</dbReference>
<evidence type="ECO:0000313" key="9">
    <source>
        <dbReference type="EMBL" id="BCQ35523.1"/>
    </source>
</evidence>
<keyword evidence="1" id="KW-0488">Methylation</keyword>
<dbReference type="InterPro" id="IPR004090">
    <property type="entry name" value="Chemotax_Me-accpt_rcpt"/>
</dbReference>
<keyword evidence="3 5" id="KW-0807">Transducer</keyword>
<dbReference type="PANTHER" id="PTHR43531">
    <property type="entry name" value="PROTEIN ICFG"/>
    <property type="match status" value="1"/>
</dbReference>
<keyword evidence="2" id="KW-0145">Chemotaxis</keyword>
<dbReference type="Pfam" id="PF00672">
    <property type="entry name" value="HAMP"/>
    <property type="match status" value="1"/>
</dbReference>
<evidence type="ECO:0000256" key="2">
    <source>
        <dbReference type="ARBA" id="ARBA00022500"/>
    </source>
</evidence>
<evidence type="ECO:0000256" key="6">
    <source>
        <dbReference type="SAM" id="Phobius"/>
    </source>
</evidence>
<protein>
    <submittedName>
        <fullName evidence="9">Methyl-accepting chemotaxis protein</fullName>
    </submittedName>
</protein>
<reference evidence="9 10" key="1">
    <citation type="submission" date="2021-01" db="EMBL/GenBank/DDBJ databases">
        <title>Complete genome sequence of Erwinia rhapontici MAFF 311153.</title>
        <authorList>
            <person name="Morohoshi T."/>
            <person name="Someya N."/>
        </authorList>
    </citation>
    <scope>NUCLEOTIDE SEQUENCE [LARGE SCALE GENOMIC DNA]</scope>
    <source>
        <strain evidence="9 10">MAFF 311153</strain>
    </source>
</reference>
<dbReference type="PROSITE" id="PS50885">
    <property type="entry name" value="HAMP"/>
    <property type="match status" value="1"/>
</dbReference>
<keyword evidence="10" id="KW-1185">Reference proteome</keyword>
<feature type="domain" description="HAMP" evidence="8">
    <location>
        <begin position="179"/>
        <end position="231"/>
    </location>
</feature>
<evidence type="ECO:0000256" key="1">
    <source>
        <dbReference type="ARBA" id="ARBA00022481"/>
    </source>
</evidence>
<dbReference type="CDD" id="cd11386">
    <property type="entry name" value="MCP_signal"/>
    <property type="match status" value="1"/>
</dbReference>
<feature type="domain" description="Methyl-accepting transducer" evidence="7">
    <location>
        <begin position="236"/>
        <end position="465"/>
    </location>
</feature>
<dbReference type="Gene3D" id="6.10.340.10">
    <property type="match status" value="1"/>
</dbReference>
<dbReference type="InterPro" id="IPR004089">
    <property type="entry name" value="MCPsignal_dom"/>
</dbReference>
<evidence type="ECO:0000259" key="8">
    <source>
        <dbReference type="PROSITE" id="PS50885"/>
    </source>
</evidence>
<keyword evidence="6" id="KW-0812">Transmembrane</keyword>
<sequence>MLQLLRNMKVGRKLTAGFGVLLFFVAAICYCGFSGFSTAEDSSARLSVVGALYDNAGAVKDGLQENPAVAMTKLAAVSTELDKIHSLIREGDWPAQYAPLADTIQQDIDGLRTDLQSTAARNDKSTQVRISGLLEDINKIYGAEESHSAELLAWNRWLLGVLGIVAMLVGVIVAVSIHRQIVPPLNEALQEANRITHGDLTGTLNSDRQDEIGQLLQSMAGMKAQLNQIVHRIQVRTSEIVNAADEISSGNSNLSARTEEQSASVEQTAATLSQLTSTLSQTAGHTGQAHQLATKAGGIVRHNGELMRSVTHRMQGIHDSSSRMADIIQVIDSIAFQTNILALNAAVEAARAGESGRGFAVVAGEVRTLAGRSATAAKEIRELIDRSVGQIDEGRELVGKADVAMQDMVQNITSMASLMSDIAGSSHEQSDGLAQINNTMNHIDDATQQNAALVEQSAAAAASMQEQARDLMVMVDVFRVDPVPSA</sequence>
<keyword evidence="6" id="KW-0472">Membrane</keyword>
<name>A0ABN6DNR6_ERWRD</name>
<keyword evidence="6" id="KW-1133">Transmembrane helix</keyword>